<protein>
    <recommendedName>
        <fullName evidence="6">WD40 repeat-like protein</fullName>
    </recommendedName>
</protein>
<evidence type="ECO:0000256" key="2">
    <source>
        <dbReference type="ARBA" id="ARBA00022737"/>
    </source>
</evidence>
<feature type="repeat" description="WD" evidence="3">
    <location>
        <begin position="311"/>
        <end position="353"/>
    </location>
</feature>
<accession>A0A8H7F889</accession>
<dbReference type="Proteomes" id="UP000629468">
    <property type="component" value="Unassembled WGS sequence"/>
</dbReference>
<dbReference type="InterPro" id="IPR036322">
    <property type="entry name" value="WD40_repeat_dom_sf"/>
</dbReference>
<dbReference type="PROSITE" id="PS50294">
    <property type="entry name" value="WD_REPEATS_REGION"/>
    <property type="match status" value="1"/>
</dbReference>
<dbReference type="SMART" id="SM00320">
    <property type="entry name" value="WD40"/>
    <property type="match status" value="5"/>
</dbReference>
<dbReference type="Pfam" id="PF00400">
    <property type="entry name" value="WD40"/>
    <property type="match status" value="2"/>
</dbReference>
<dbReference type="PANTHER" id="PTHR19919">
    <property type="entry name" value="WD REPEAT CONTAINING PROTEIN"/>
    <property type="match status" value="1"/>
</dbReference>
<dbReference type="Gene3D" id="2.130.10.10">
    <property type="entry name" value="YVTN repeat-like/Quinoprotein amine dehydrogenase"/>
    <property type="match status" value="1"/>
</dbReference>
<dbReference type="PROSITE" id="PS50082">
    <property type="entry name" value="WD_REPEATS_2"/>
    <property type="match status" value="1"/>
</dbReference>
<evidence type="ECO:0000256" key="3">
    <source>
        <dbReference type="PROSITE-ProRule" id="PRU00221"/>
    </source>
</evidence>
<proteinExistence type="predicted"/>
<dbReference type="InterPro" id="IPR001680">
    <property type="entry name" value="WD40_rpt"/>
</dbReference>
<sequence length="427" mass="46602">MSQMTTLHYEAPWPVHSLDWCKTPAPGQQARHKTAFRMGIASFIDDYQNYIAVIGLQDEHVLVEDDFTDYPDFVTLAETYHGYPATSLQWQPSSAASHTWSQKSSNTEFLATTADALRVWEYSNDGTADVSSYVGRQSNNPGNHSLKMKIALSGQSKVQSQSTGAPLTNFSWNEKSPSLIVTSSIDTTCTVWNIDTSTAITQLIAHDREVYDVAWLPGSTDIFVSVGADGSLRAFDLRALDHSTILYETPAPKNLPPPSVSPSASARPPTSPLLRIAFNPLDSNYMSTFHMDGCDIQILDMRSPGHPVMELRGHIAPINAIGWGSAEQPLLATAADDCQVLLWDLMDHAQASAVSPRNPTSRINSPRPDSKKKIITDPVMCYTAPGQITNLAWSPPIQGMTLPNGLTTSTGEWVAICSGKNIKALKV</sequence>
<evidence type="ECO:0000256" key="1">
    <source>
        <dbReference type="ARBA" id="ARBA00022574"/>
    </source>
</evidence>
<evidence type="ECO:0000313" key="4">
    <source>
        <dbReference type="EMBL" id="KAF7782439.1"/>
    </source>
</evidence>
<dbReference type="EMBL" id="JABXXO010000003">
    <property type="protein sequence ID" value="KAF7782439.1"/>
    <property type="molecule type" value="Genomic_DNA"/>
</dbReference>
<evidence type="ECO:0000313" key="5">
    <source>
        <dbReference type="Proteomes" id="UP000629468"/>
    </source>
</evidence>
<organism evidence="4 5">
    <name type="scientific">Agaricus bisporus var. burnettii</name>
    <dbReference type="NCBI Taxonomy" id="192524"/>
    <lineage>
        <taxon>Eukaryota</taxon>
        <taxon>Fungi</taxon>
        <taxon>Dikarya</taxon>
        <taxon>Basidiomycota</taxon>
        <taxon>Agaricomycotina</taxon>
        <taxon>Agaricomycetes</taxon>
        <taxon>Agaricomycetidae</taxon>
        <taxon>Agaricales</taxon>
        <taxon>Agaricineae</taxon>
        <taxon>Agaricaceae</taxon>
        <taxon>Agaricus</taxon>
    </lineage>
</organism>
<name>A0A8H7F889_AGABI</name>
<dbReference type="InterPro" id="IPR015943">
    <property type="entry name" value="WD40/YVTN_repeat-like_dom_sf"/>
</dbReference>
<dbReference type="InterPro" id="IPR045159">
    <property type="entry name" value="DCAF7-like"/>
</dbReference>
<dbReference type="OMA" id="TIAMDAC"/>
<keyword evidence="2" id="KW-0677">Repeat</keyword>
<comment type="caution">
    <text evidence="4">The sequence shown here is derived from an EMBL/GenBank/DDBJ whole genome shotgun (WGS) entry which is preliminary data.</text>
</comment>
<dbReference type="SUPFAM" id="SSF50978">
    <property type="entry name" value="WD40 repeat-like"/>
    <property type="match status" value="1"/>
</dbReference>
<keyword evidence="1 3" id="KW-0853">WD repeat</keyword>
<evidence type="ECO:0008006" key="6">
    <source>
        <dbReference type="Google" id="ProtNLM"/>
    </source>
</evidence>
<dbReference type="InterPro" id="IPR019775">
    <property type="entry name" value="WD40_repeat_CS"/>
</dbReference>
<dbReference type="PROSITE" id="PS00678">
    <property type="entry name" value="WD_REPEATS_1"/>
    <property type="match status" value="1"/>
</dbReference>
<reference evidence="4 5" key="1">
    <citation type="journal article" name="Sci. Rep.">
        <title>Telomere-to-telomere assembled and centromere annotated genomes of the two main subspecies of the button mushroom Agaricus bisporus reveal especially polymorphic chromosome ends.</title>
        <authorList>
            <person name="Sonnenberg A.S.M."/>
            <person name="Sedaghat-Telgerd N."/>
            <person name="Lavrijssen B."/>
            <person name="Ohm R.A."/>
            <person name="Hendrickx P.M."/>
            <person name="Scholtmeijer K."/>
            <person name="Baars J.J.P."/>
            <person name="van Peer A."/>
        </authorList>
    </citation>
    <scope>NUCLEOTIDE SEQUENCE [LARGE SCALE GENOMIC DNA]</scope>
    <source>
        <strain evidence="4 5">H119_p4</strain>
    </source>
</reference>
<dbReference type="AlphaFoldDB" id="A0A8H7F889"/>
<gene>
    <name evidence="4" type="ORF">Agabi119p4_1815</name>
</gene>